<dbReference type="Gene3D" id="3.30.530.20">
    <property type="match status" value="1"/>
</dbReference>
<proteinExistence type="inferred from homology"/>
<dbReference type="Pfam" id="PF03364">
    <property type="entry name" value="Polyketide_cyc"/>
    <property type="match status" value="1"/>
</dbReference>
<dbReference type="InterPro" id="IPR023393">
    <property type="entry name" value="START-like_dom_sf"/>
</dbReference>
<reference evidence="3 4" key="1">
    <citation type="submission" date="2020-08" db="EMBL/GenBank/DDBJ databases">
        <title>Acidobacteriota in marine sediments use diverse sulfur dissimilation pathways.</title>
        <authorList>
            <person name="Wasmund K."/>
        </authorList>
    </citation>
    <scope>NUCLEOTIDE SEQUENCE [LARGE SCALE GENOMIC DNA]</scope>
    <source>
        <strain evidence="3">MAG AM4</strain>
    </source>
</reference>
<dbReference type="CDD" id="cd07820">
    <property type="entry name" value="SRPBCC_3"/>
    <property type="match status" value="1"/>
</dbReference>
<evidence type="ECO:0000259" key="2">
    <source>
        <dbReference type="Pfam" id="PF03364"/>
    </source>
</evidence>
<evidence type="ECO:0000313" key="3">
    <source>
        <dbReference type="EMBL" id="MBD3869263.1"/>
    </source>
</evidence>
<sequence>MKITRLTSNTQRLETAQFINLPRPDVFAFFSDPRNLEAITPPWLSFRITGQSDKEIGQGTELTYRLRVHGLPMKWVSRITEWEPDRQFVDVQQKGPYAYWHHRHIFEEVQGGTMIRDQVDFQIPFGRLGRRLAGKMIEADIREIFRYRSDLTERLLSIPKKSEFPGAAWIPLRAPVTWH</sequence>
<comment type="similarity">
    <text evidence="1">Belongs to the ribosome association toxin RatA family.</text>
</comment>
<name>A0A8J6Y2J2_9BACT</name>
<dbReference type="SUPFAM" id="SSF55961">
    <property type="entry name" value="Bet v1-like"/>
    <property type="match status" value="1"/>
</dbReference>
<accession>A0A8J6Y2J2</accession>
<dbReference type="AlphaFoldDB" id="A0A8J6Y2J2"/>
<organism evidence="3 4">
    <name type="scientific">Candidatus Polarisedimenticola svalbardensis</name>
    <dbReference type="NCBI Taxonomy" id="2886004"/>
    <lineage>
        <taxon>Bacteria</taxon>
        <taxon>Pseudomonadati</taxon>
        <taxon>Acidobacteriota</taxon>
        <taxon>Candidatus Polarisedimenticolia</taxon>
        <taxon>Candidatus Polarisedimenticolales</taxon>
        <taxon>Candidatus Polarisedimenticolaceae</taxon>
        <taxon>Candidatus Polarisedimenticola</taxon>
    </lineage>
</organism>
<gene>
    <name evidence="3" type="ORF">IFK94_14175</name>
</gene>
<feature type="domain" description="Coenzyme Q-binding protein COQ10 START" evidence="2">
    <location>
        <begin position="19"/>
        <end position="143"/>
    </location>
</feature>
<dbReference type="InterPro" id="IPR005031">
    <property type="entry name" value="COQ10_START"/>
</dbReference>
<dbReference type="EMBL" id="JACXWD010000070">
    <property type="protein sequence ID" value="MBD3869263.1"/>
    <property type="molecule type" value="Genomic_DNA"/>
</dbReference>
<protein>
    <submittedName>
        <fullName evidence="3">SRPBCC family protein</fullName>
    </submittedName>
</protein>
<evidence type="ECO:0000256" key="1">
    <source>
        <dbReference type="ARBA" id="ARBA00008918"/>
    </source>
</evidence>
<evidence type="ECO:0000313" key="4">
    <source>
        <dbReference type="Proteomes" id="UP000648239"/>
    </source>
</evidence>
<dbReference type="Proteomes" id="UP000648239">
    <property type="component" value="Unassembled WGS sequence"/>
</dbReference>
<comment type="caution">
    <text evidence="3">The sequence shown here is derived from an EMBL/GenBank/DDBJ whole genome shotgun (WGS) entry which is preliminary data.</text>
</comment>